<organism evidence="3 4">
    <name type="scientific">Roseivivax halodurans JCM 10272</name>
    <dbReference type="NCBI Taxonomy" id="1449350"/>
    <lineage>
        <taxon>Bacteria</taxon>
        <taxon>Pseudomonadati</taxon>
        <taxon>Pseudomonadota</taxon>
        <taxon>Alphaproteobacteria</taxon>
        <taxon>Rhodobacterales</taxon>
        <taxon>Roseobacteraceae</taxon>
        <taxon>Roseivivax</taxon>
    </lineage>
</organism>
<feature type="domain" description="SseB protein N-terminal" evidence="2">
    <location>
        <begin position="11"/>
        <end position="116"/>
    </location>
</feature>
<dbReference type="STRING" id="1449350.OCH239_20805"/>
<gene>
    <name evidence="3" type="ORF">OCH239_20805</name>
</gene>
<sequence>MTEDTPLDTARAAMEAAPEDDNARLAFYARLAESELCLMLTEEAKGDNISPELFDVDGGRFVLAFDREERLSAFAGRPAPYAAIPGRALAEMLAGQGVGLGVNLDREETSALIPADALGWLKDTLGHAPSEAEARPEEVSAPGHLPEGLLTALDEKLARAAGLARRAYLAEVTYEGGAKGHLLGITGAADGAEPTLARAINEALVFSGLEAGALDVTFLEETDPLAARLARVALRFDLPEPEAPKAAPAAPGSDPERPPRLR</sequence>
<dbReference type="EMBL" id="JALZ01000008">
    <property type="protein sequence ID" value="ETX14795.1"/>
    <property type="molecule type" value="Genomic_DNA"/>
</dbReference>
<dbReference type="eggNOG" id="ENOG502Z7MU">
    <property type="taxonomic scope" value="Bacteria"/>
</dbReference>
<evidence type="ECO:0000313" key="4">
    <source>
        <dbReference type="Proteomes" id="UP000022447"/>
    </source>
</evidence>
<dbReference type="Pfam" id="PF07179">
    <property type="entry name" value="SseB"/>
    <property type="match status" value="1"/>
</dbReference>
<accession>X7EFZ2</accession>
<reference evidence="3 4" key="1">
    <citation type="submission" date="2014-01" db="EMBL/GenBank/DDBJ databases">
        <title>Roseivivax halodurans JCM 10272 Genome Sequencing.</title>
        <authorList>
            <person name="Lai Q."/>
            <person name="Li G."/>
            <person name="Shao Z."/>
        </authorList>
    </citation>
    <scope>NUCLEOTIDE SEQUENCE [LARGE SCALE GENOMIC DNA]</scope>
    <source>
        <strain evidence="3 4">JCM 10272</strain>
    </source>
</reference>
<keyword evidence="4" id="KW-1185">Reference proteome</keyword>
<proteinExistence type="predicted"/>
<dbReference type="PATRIC" id="fig|1449350.3.peg.1989"/>
<dbReference type="AlphaFoldDB" id="X7EFZ2"/>
<dbReference type="OrthoDB" id="7831317at2"/>
<dbReference type="RefSeq" id="WP_037261664.1">
    <property type="nucleotide sequence ID" value="NZ_JALZ01000008.1"/>
</dbReference>
<protein>
    <recommendedName>
        <fullName evidence="2">SseB protein N-terminal domain-containing protein</fullName>
    </recommendedName>
</protein>
<dbReference type="Proteomes" id="UP000022447">
    <property type="component" value="Unassembled WGS sequence"/>
</dbReference>
<evidence type="ECO:0000256" key="1">
    <source>
        <dbReference type="SAM" id="MobiDB-lite"/>
    </source>
</evidence>
<evidence type="ECO:0000313" key="3">
    <source>
        <dbReference type="EMBL" id="ETX14795.1"/>
    </source>
</evidence>
<dbReference type="InterPro" id="IPR009839">
    <property type="entry name" value="SseB_N"/>
</dbReference>
<feature type="region of interest" description="Disordered" evidence="1">
    <location>
        <begin position="240"/>
        <end position="262"/>
    </location>
</feature>
<evidence type="ECO:0000259" key="2">
    <source>
        <dbReference type="Pfam" id="PF07179"/>
    </source>
</evidence>
<comment type="caution">
    <text evidence="3">The sequence shown here is derived from an EMBL/GenBank/DDBJ whole genome shotgun (WGS) entry which is preliminary data.</text>
</comment>
<name>X7EFZ2_9RHOB</name>